<keyword evidence="2" id="KW-1185">Reference proteome</keyword>
<accession>F4KRP6</accession>
<name>F4KRP6_HALH1</name>
<proteinExistence type="predicted"/>
<dbReference type="Proteomes" id="UP000008461">
    <property type="component" value="Chromosome"/>
</dbReference>
<dbReference type="AlphaFoldDB" id="F4KRP6"/>
<reference evidence="1 2" key="1">
    <citation type="journal article" date="2011" name="Stand. Genomic Sci.">
        <title>Complete genome sequence of Haliscomenobacter hydrossis type strain (O).</title>
        <authorList>
            <consortium name="US DOE Joint Genome Institute (JGI-PGF)"/>
            <person name="Daligault H."/>
            <person name="Lapidus A."/>
            <person name="Zeytun A."/>
            <person name="Nolan M."/>
            <person name="Lucas S."/>
            <person name="Del Rio T.G."/>
            <person name="Tice H."/>
            <person name="Cheng J.F."/>
            <person name="Tapia R."/>
            <person name="Han C."/>
            <person name="Goodwin L."/>
            <person name="Pitluck S."/>
            <person name="Liolios K."/>
            <person name="Pagani I."/>
            <person name="Ivanova N."/>
            <person name="Huntemann M."/>
            <person name="Mavromatis K."/>
            <person name="Mikhailova N."/>
            <person name="Pati A."/>
            <person name="Chen A."/>
            <person name="Palaniappan K."/>
            <person name="Land M."/>
            <person name="Hauser L."/>
            <person name="Brambilla E.M."/>
            <person name="Rohde M."/>
            <person name="Verbarg S."/>
            <person name="Goker M."/>
            <person name="Bristow J."/>
            <person name="Eisen J.A."/>
            <person name="Markowitz V."/>
            <person name="Hugenholtz P."/>
            <person name="Kyrpides N.C."/>
            <person name="Klenk H.P."/>
            <person name="Woyke T."/>
        </authorList>
    </citation>
    <scope>NUCLEOTIDE SEQUENCE [LARGE SCALE GENOMIC DNA]</scope>
    <source>
        <strain evidence="2">ATCC 27775 / DSM 1100 / LMG 10767 / O</strain>
    </source>
</reference>
<reference key="2">
    <citation type="submission" date="2011-04" db="EMBL/GenBank/DDBJ databases">
        <title>Complete sequence of chromosome of Haliscomenobacter hydrossis DSM 1100.</title>
        <authorList>
            <consortium name="US DOE Joint Genome Institute (JGI-PGF)"/>
            <person name="Lucas S."/>
            <person name="Han J."/>
            <person name="Lapidus A."/>
            <person name="Bruce D."/>
            <person name="Goodwin L."/>
            <person name="Pitluck S."/>
            <person name="Peters L."/>
            <person name="Kyrpides N."/>
            <person name="Mavromatis K."/>
            <person name="Ivanova N."/>
            <person name="Ovchinnikova G."/>
            <person name="Pagani I."/>
            <person name="Daligault H."/>
            <person name="Detter J.C."/>
            <person name="Han C."/>
            <person name="Land M."/>
            <person name="Hauser L."/>
            <person name="Markowitz V."/>
            <person name="Cheng J.-F."/>
            <person name="Hugenholtz P."/>
            <person name="Woyke T."/>
            <person name="Wu D."/>
            <person name="Verbarg S."/>
            <person name="Frueling A."/>
            <person name="Brambilla E."/>
            <person name="Klenk H.-P."/>
            <person name="Eisen J.A."/>
        </authorList>
    </citation>
    <scope>NUCLEOTIDE SEQUENCE</scope>
    <source>
        <strain>DSM 1100</strain>
    </source>
</reference>
<dbReference type="HOGENOM" id="CLU_2716800_0_0_10"/>
<protein>
    <submittedName>
        <fullName evidence="1">Uncharacterized protein</fullName>
    </submittedName>
</protein>
<evidence type="ECO:0000313" key="1">
    <source>
        <dbReference type="EMBL" id="AEE49035.1"/>
    </source>
</evidence>
<evidence type="ECO:0000313" key="2">
    <source>
        <dbReference type="Proteomes" id="UP000008461"/>
    </source>
</evidence>
<gene>
    <name evidence="1" type="ordered locus">Halhy_1137</name>
</gene>
<dbReference type="STRING" id="760192.Halhy_1137"/>
<dbReference type="EMBL" id="CP002691">
    <property type="protein sequence ID" value="AEE49035.1"/>
    <property type="molecule type" value="Genomic_DNA"/>
</dbReference>
<dbReference type="KEGG" id="hhy:Halhy_1137"/>
<dbReference type="RefSeq" id="WP_013763590.1">
    <property type="nucleotide sequence ID" value="NC_015510.1"/>
</dbReference>
<sequence>MALVLSGNVVSTFQNNDYTEQVTGKAELNISTKRQYYALKLNPGLIYFLSPRFGLGGYFGGFTFAGRTQIGQ</sequence>
<organism evidence="1 2">
    <name type="scientific">Haliscomenobacter hydrossis (strain ATCC 27775 / DSM 1100 / LMG 10767 / O)</name>
    <dbReference type="NCBI Taxonomy" id="760192"/>
    <lineage>
        <taxon>Bacteria</taxon>
        <taxon>Pseudomonadati</taxon>
        <taxon>Bacteroidota</taxon>
        <taxon>Saprospiria</taxon>
        <taxon>Saprospirales</taxon>
        <taxon>Haliscomenobacteraceae</taxon>
        <taxon>Haliscomenobacter</taxon>
    </lineage>
</organism>